<keyword evidence="2" id="KW-1185">Reference proteome</keyword>
<reference evidence="1 2" key="1">
    <citation type="submission" date="2020-08" db="EMBL/GenBank/DDBJ databases">
        <title>Genomic Encyclopedia of Type Strains, Phase III (KMG-III): the genomes of soil and plant-associated and newly described type strains.</title>
        <authorList>
            <person name="Whitman W."/>
        </authorList>
    </citation>
    <scope>NUCLEOTIDE SEQUENCE [LARGE SCALE GENOMIC DNA]</scope>
    <source>
        <strain evidence="1 2">CECT 3302</strain>
    </source>
</reference>
<accession>A0A7W5FAN1</accession>
<dbReference type="EMBL" id="JACHXG010000011">
    <property type="protein sequence ID" value="MBB3091464.1"/>
    <property type="molecule type" value="Genomic_DNA"/>
</dbReference>
<dbReference type="Proteomes" id="UP000577707">
    <property type="component" value="Unassembled WGS sequence"/>
</dbReference>
<protein>
    <submittedName>
        <fullName evidence="1">Uncharacterized protein</fullName>
    </submittedName>
</protein>
<gene>
    <name evidence="1" type="ORF">FHS12_004434</name>
</gene>
<organism evidence="1 2">
    <name type="scientific">Nocardioides albus</name>
    <dbReference type="NCBI Taxonomy" id="1841"/>
    <lineage>
        <taxon>Bacteria</taxon>
        <taxon>Bacillati</taxon>
        <taxon>Actinomycetota</taxon>
        <taxon>Actinomycetes</taxon>
        <taxon>Propionibacteriales</taxon>
        <taxon>Nocardioidaceae</taxon>
        <taxon>Nocardioides</taxon>
    </lineage>
</organism>
<evidence type="ECO:0000313" key="2">
    <source>
        <dbReference type="Proteomes" id="UP000577707"/>
    </source>
</evidence>
<dbReference type="AlphaFoldDB" id="A0A7W5FAN1"/>
<proteinExistence type="predicted"/>
<evidence type="ECO:0000313" key="1">
    <source>
        <dbReference type="EMBL" id="MBB3091464.1"/>
    </source>
</evidence>
<sequence>MTGVLPNMSDALRALDTAIAAPRPGANVGLWRWSVRQRLAGVREALMILDTGQEWHALSDVTALRDRGTLLSRLAVLADDVLDRTDIEDLLLELRRLMIDVDRHLQEV</sequence>
<name>A0A7W5FAN1_9ACTN</name>
<comment type="caution">
    <text evidence="1">The sequence shown here is derived from an EMBL/GenBank/DDBJ whole genome shotgun (WGS) entry which is preliminary data.</text>
</comment>
<dbReference type="RefSeq" id="WP_183549646.1">
    <property type="nucleotide sequence ID" value="NZ_JACHXG010000011.1"/>
</dbReference>